<evidence type="ECO:0000256" key="4">
    <source>
        <dbReference type="ARBA" id="ARBA00022840"/>
    </source>
</evidence>
<keyword evidence="4 6" id="KW-0067">ATP-binding</keyword>
<dbReference type="Proteomes" id="UP000239720">
    <property type="component" value="Unassembled WGS sequence"/>
</dbReference>
<dbReference type="SUPFAM" id="SSF52540">
    <property type="entry name" value="P-loop containing nucleoside triphosphate hydrolases"/>
    <property type="match status" value="1"/>
</dbReference>
<dbReference type="OrthoDB" id="9804819at2"/>
<dbReference type="InterPro" id="IPR003593">
    <property type="entry name" value="AAA+_ATPase"/>
</dbReference>
<reference evidence="6 8" key="1">
    <citation type="submission" date="2017-12" db="EMBL/GenBank/DDBJ databases">
        <title>Complete genome sequence of Herbivorax saccincola GGR1, a novel Cellulosome-producing hydrolytic bacterium in a thermophilic biogas plant, established by Illumina and Nanopore MinION sequencing.</title>
        <authorList>
            <person name="Pechtl A."/>
            <person name="Ruckert C."/>
            <person name="Koeck D.E."/>
            <person name="Maus I."/>
            <person name="Winkler A."/>
            <person name="Kalinowski J."/>
            <person name="Puhler A."/>
            <person name="Schwarz W.W."/>
            <person name="Zverlov V.V."/>
            <person name="Schluter A."/>
            <person name="Liebl W."/>
        </authorList>
    </citation>
    <scope>NUCLEOTIDE SEQUENCE [LARGE SCALE GENOMIC DNA]</scope>
    <source>
        <strain evidence="6">GGR1</strain>
        <strain evidence="8">SR1</strain>
    </source>
</reference>
<evidence type="ECO:0000256" key="2">
    <source>
        <dbReference type="ARBA" id="ARBA00022448"/>
    </source>
</evidence>
<dbReference type="GO" id="GO:0005524">
    <property type="term" value="F:ATP binding"/>
    <property type="evidence" value="ECO:0007669"/>
    <property type="project" value="UniProtKB-KW"/>
</dbReference>
<dbReference type="InterPro" id="IPR003439">
    <property type="entry name" value="ABC_transporter-like_ATP-bd"/>
</dbReference>
<dbReference type="GO" id="GO:0016887">
    <property type="term" value="F:ATP hydrolysis activity"/>
    <property type="evidence" value="ECO:0007669"/>
    <property type="project" value="InterPro"/>
</dbReference>
<dbReference type="KEGG" id="hsc:HVS_09305"/>
<evidence type="ECO:0000256" key="1">
    <source>
        <dbReference type="ARBA" id="ARBA00005417"/>
    </source>
</evidence>
<dbReference type="PANTHER" id="PTHR43335">
    <property type="entry name" value="ABC TRANSPORTER, ATP-BINDING PROTEIN"/>
    <property type="match status" value="1"/>
</dbReference>
<dbReference type="RefSeq" id="WP_101301502.1">
    <property type="nucleotide sequence ID" value="NZ_CP025197.1"/>
</dbReference>
<dbReference type="EMBL" id="CP025197">
    <property type="protein sequence ID" value="AUG57765.1"/>
    <property type="molecule type" value="Genomic_DNA"/>
</dbReference>
<accession>A0A2K9EEX3</accession>
<dbReference type="AlphaFoldDB" id="A0A2K9EEX3"/>
<evidence type="ECO:0000313" key="8">
    <source>
        <dbReference type="Proteomes" id="UP000233534"/>
    </source>
</evidence>
<dbReference type="PANTHER" id="PTHR43335:SF3">
    <property type="entry name" value="ABC TRANSPORTER"/>
    <property type="match status" value="1"/>
</dbReference>
<dbReference type="InterPro" id="IPR025302">
    <property type="entry name" value="DrrA1/2-like_C"/>
</dbReference>
<feature type="domain" description="ABC transporter" evidence="5">
    <location>
        <begin position="2"/>
        <end position="232"/>
    </location>
</feature>
<evidence type="ECO:0000313" key="6">
    <source>
        <dbReference type="EMBL" id="AUG57765.1"/>
    </source>
</evidence>
<comment type="similarity">
    <text evidence="1">Belongs to the ABC transporter superfamily.</text>
</comment>
<keyword evidence="2" id="KW-0813">Transport</keyword>
<dbReference type="Proteomes" id="UP000233534">
    <property type="component" value="Chromosome"/>
</dbReference>
<reference evidence="7 9" key="2">
    <citation type="journal article" date="2018" name="Syst. Appl. Microbiol.">
        <title>Characterization and high-quality draft genome sequence of Herbivorax saccincola A7, an anaerobic, alkaliphilic, thermophilic, cellulolytic, and xylanolytic bacterium.</title>
        <authorList>
            <person name="Aikawa S."/>
            <person name="Baramee S."/>
            <person name="Sermsathanaswadi J."/>
            <person name="Thianheng P."/>
            <person name="Tachaapaikoon C."/>
            <person name="Shikata A."/>
            <person name="Waeonukul R."/>
            <person name="Pason P."/>
            <person name="Ratanakhanokchai K."/>
            <person name="Kosugi A."/>
        </authorList>
    </citation>
    <scope>NUCLEOTIDE SEQUENCE [LARGE SCALE GENOMIC DNA]</scope>
    <source>
        <strain evidence="7 9">A7</strain>
    </source>
</reference>
<evidence type="ECO:0000313" key="7">
    <source>
        <dbReference type="EMBL" id="PQQ67652.1"/>
    </source>
</evidence>
<dbReference type="Pfam" id="PF13732">
    <property type="entry name" value="DrrA1-3_C"/>
    <property type="match status" value="1"/>
</dbReference>
<name>A0A2K9EEX3_9FIRM</name>
<gene>
    <name evidence="6" type="primary">ybhF2</name>
    <name evidence="7" type="ORF">B9R14_13435</name>
    <name evidence="6" type="ORF">HVS_09305</name>
</gene>
<sequence length="312" mass="35169">MLVIKDLVKNYGKFRAVDNLSLEIEKGQIYGFVGANGAGKTTTLKIIAGLLKPTSGEVIVGGMNIRENPIAYKRKIGYMPDFFGVYDDLKVTEYMNFYSGIYGIKKEERDKICDELLELVNLRDKKNSYVDELSRGMKQRLCLARSLIHNPELLILDEPASGLDPKARVEMKEVLKELGNMGKTIIISSHILPELAELCTAIGIIDKGKKVISGTVEKIMSQMYSNRIIRIKVLDKKEALEKFLKEQPSVLSIKVHNDYIDAEFEGTKEVMAHMLKSAINQDIPVISFYEVERNLESVFMNLVGRGEEKNAN</sequence>
<evidence type="ECO:0000313" key="9">
    <source>
        <dbReference type="Proteomes" id="UP000239720"/>
    </source>
</evidence>
<organism evidence="6 8">
    <name type="scientific">Acetivibrio saccincola</name>
    <dbReference type="NCBI Taxonomy" id="1677857"/>
    <lineage>
        <taxon>Bacteria</taxon>
        <taxon>Bacillati</taxon>
        <taxon>Bacillota</taxon>
        <taxon>Clostridia</taxon>
        <taxon>Eubacteriales</taxon>
        <taxon>Oscillospiraceae</taxon>
        <taxon>Acetivibrio</taxon>
    </lineage>
</organism>
<dbReference type="Gene3D" id="3.40.50.300">
    <property type="entry name" value="P-loop containing nucleotide triphosphate hydrolases"/>
    <property type="match status" value="1"/>
</dbReference>
<evidence type="ECO:0000256" key="3">
    <source>
        <dbReference type="ARBA" id="ARBA00022741"/>
    </source>
</evidence>
<dbReference type="CDD" id="cd03230">
    <property type="entry name" value="ABC_DR_subfamily_A"/>
    <property type="match status" value="1"/>
</dbReference>
<dbReference type="InterPro" id="IPR027417">
    <property type="entry name" value="P-loop_NTPase"/>
</dbReference>
<dbReference type="Pfam" id="PF00005">
    <property type="entry name" value="ABC_tran"/>
    <property type="match status" value="1"/>
</dbReference>
<keyword evidence="3" id="KW-0547">Nucleotide-binding</keyword>
<dbReference type="PROSITE" id="PS50893">
    <property type="entry name" value="ABC_TRANSPORTER_2"/>
    <property type="match status" value="1"/>
</dbReference>
<proteinExistence type="inferred from homology"/>
<dbReference type="EMBL" id="NEMB01000003">
    <property type="protein sequence ID" value="PQQ67652.1"/>
    <property type="molecule type" value="Genomic_DNA"/>
</dbReference>
<protein>
    <submittedName>
        <fullName evidence="6 7">ABC transporter</fullName>
    </submittedName>
</protein>
<dbReference type="SMART" id="SM00382">
    <property type="entry name" value="AAA"/>
    <property type="match status" value="1"/>
</dbReference>
<keyword evidence="8" id="KW-1185">Reference proteome</keyword>
<evidence type="ECO:0000259" key="5">
    <source>
        <dbReference type="PROSITE" id="PS50893"/>
    </source>
</evidence>